<name>A0ACC0PV08_RHOML</name>
<protein>
    <submittedName>
        <fullName evidence="1">Uncharacterized protein</fullName>
    </submittedName>
</protein>
<gene>
    <name evidence="1" type="ORF">RHMOL_Rhmol02G0243300</name>
</gene>
<reference evidence="1" key="1">
    <citation type="submission" date="2022-02" db="EMBL/GenBank/DDBJ databases">
        <title>Plant Genome Project.</title>
        <authorList>
            <person name="Zhang R.-G."/>
        </authorList>
    </citation>
    <scope>NUCLEOTIDE SEQUENCE</scope>
    <source>
        <strain evidence="1">AT1</strain>
    </source>
</reference>
<accession>A0ACC0PV08</accession>
<dbReference type="Proteomes" id="UP001062846">
    <property type="component" value="Chromosome 2"/>
</dbReference>
<comment type="caution">
    <text evidence="1">The sequence shown here is derived from an EMBL/GenBank/DDBJ whole genome shotgun (WGS) entry which is preliminary data.</text>
</comment>
<evidence type="ECO:0000313" key="1">
    <source>
        <dbReference type="EMBL" id="KAI8568979.1"/>
    </source>
</evidence>
<proteinExistence type="predicted"/>
<organism evidence="1 2">
    <name type="scientific">Rhododendron molle</name>
    <name type="common">Chinese azalea</name>
    <name type="synonym">Azalea mollis</name>
    <dbReference type="NCBI Taxonomy" id="49168"/>
    <lineage>
        <taxon>Eukaryota</taxon>
        <taxon>Viridiplantae</taxon>
        <taxon>Streptophyta</taxon>
        <taxon>Embryophyta</taxon>
        <taxon>Tracheophyta</taxon>
        <taxon>Spermatophyta</taxon>
        <taxon>Magnoliopsida</taxon>
        <taxon>eudicotyledons</taxon>
        <taxon>Gunneridae</taxon>
        <taxon>Pentapetalae</taxon>
        <taxon>asterids</taxon>
        <taxon>Ericales</taxon>
        <taxon>Ericaceae</taxon>
        <taxon>Ericoideae</taxon>
        <taxon>Rhodoreae</taxon>
        <taxon>Rhododendron</taxon>
    </lineage>
</organism>
<keyword evidence="2" id="KW-1185">Reference proteome</keyword>
<dbReference type="EMBL" id="CM046389">
    <property type="protein sequence ID" value="KAI8568979.1"/>
    <property type="molecule type" value="Genomic_DNA"/>
</dbReference>
<evidence type="ECO:0000313" key="2">
    <source>
        <dbReference type="Proteomes" id="UP001062846"/>
    </source>
</evidence>
<sequence>MEMARDSDRKENLFCKGRMTLRRDPHRQSTSENGRMTTSQVVVSRELEPNWPFDSFEQGEEASQAAEEVNGKWVWDHQLMVKRARFLRNRDYDQGAT</sequence>